<dbReference type="InterPro" id="IPR036188">
    <property type="entry name" value="FAD/NAD-bd_sf"/>
</dbReference>
<evidence type="ECO:0000313" key="3">
    <source>
        <dbReference type="Proteomes" id="UP000799437"/>
    </source>
</evidence>
<keyword evidence="3" id="KW-1185">Reference proteome</keyword>
<reference evidence="2" key="1">
    <citation type="journal article" date="2020" name="Stud. Mycol.">
        <title>101 Dothideomycetes genomes: a test case for predicting lifestyles and emergence of pathogens.</title>
        <authorList>
            <person name="Haridas S."/>
            <person name="Albert R."/>
            <person name="Binder M."/>
            <person name="Bloem J."/>
            <person name="Labutti K."/>
            <person name="Salamov A."/>
            <person name="Andreopoulos B."/>
            <person name="Baker S."/>
            <person name="Barry K."/>
            <person name="Bills G."/>
            <person name="Bluhm B."/>
            <person name="Cannon C."/>
            <person name="Castanera R."/>
            <person name="Culley D."/>
            <person name="Daum C."/>
            <person name="Ezra D."/>
            <person name="Gonzalez J."/>
            <person name="Henrissat B."/>
            <person name="Kuo A."/>
            <person name="Liang C."/>
            <person name="Lipzen A."/>
            <person name="Lutzoni F."/>
            <person name="Magnuson J."/>
            <person name="Mondo S."/>
            <person name="Nolan M."/>
            <person name="Ohm R."/>
            <person name="Pangilinan J."/>
            <person name="Park H.-J."/>
            <person name="Ramirez L."/>
            <person name="Alfaro M."/>
            <person name="Sun H."/>
            <person name="Tritt A."/>
            <person name="Yoshinaga Y."/>
            <person name="Zwiers L.-H."/>
            <person name="Turgeon B."/>
            <person name="Goodwin S."/>
            <person name="Spatafora J."/>
            <person name="Crous P."/>
            <person name="Grigoriev I."/>
        </authorList>
    </citation>
    <scope>NUCLEOTIDE SEQUENCE</scope>
    <source>
        <strain evidence="2">CBS 121739</strain>
    </source>
</reference>
<feature type="domain" description="FAD dependent oxidoreductase" evidence="1">
    <location>
        <begin position="41"/>
        <end position="426"/>
    </location>
</feature>
<proteinExistence type="predicted"/>
<dbReference type="PANTHER" id="PTHR13847:SF129">
    <property type="entry name" value="FAD DEPENDENT OXIDOREDUCTASE"/>
    <property type="match status" value="1"/>
</dbReference>
<name>A0A6A6W553_9PEZI</name>
<dbReference type="AlphaFoldDB" id="A0A6A6W553"/>
<evidence type="ECO:0000259" key="1">
    <source>
        <dbReference type="Pfam" id="PF01266"/>
    </source>
</evidence>
<dbReference type="Gene3D" id="3.30.9.10">
    <property type="entry name" value="D-Amino Acid Oxidase, subunit A, domain 2"/>
    <property type="match status" value="1"/>
</dbReference>
<gene>
    <name evidence="2" type="ORF">EJ05DRAFT_476934</name>
</gene>
<organism evidence="2 3">
    <name type="scientific">Pseudovirgaria hyperparasitica</name>
    <dbReference type="NCBI Taxonomy" id="470096"/>
    <lineage>
        <taxon>Eukaryota</taxon>
        <taxon>Fungi</taxon>
        <taxon>Dikarya</taxon>
        <taxon>Ascomycota</taxon>
        <taxon>Pezizomycotina</taxon>
        <taxon>Dothideomycetes</taxon>
        <taxon>Dothideomycetes incertae sedis</taxon>
        <taxon>Acrospermales</taxon>
        <taxon>Acrospermaceae</taxon>
        <taxon>Pseudovirgaria</taxon>
    </lineage>
</organism>
<evidence type="ECO:0000313" key="2">
    <source>
        <dbReference type="EMBL" id="KAF2757723.1"/>
    </source>
</evidence>
<sequence length="485" mass="52559">MSDEEPSGLPVPNPSSSFWHSEPNEFLIGHRTTPELPAHADVVIVGSGITGASVARYLNEDVRMKGKTTVMLEAREACWGATGRNGGHCQPLLYDHGPDVAAFELKNVAAVGEYITKHKIACEWRPITGCRTLWSDDLLTIAEGQVEMLRKTHPDIAKRIKVIKDPAELQANRIGEGCKGATLTQGAASLWPYKYVAFILESLVKAGALNIQTNTPVTRIEAVSSSESSKSSPFRRILHTPRGTIKAHTVILATNGYTSHILPSFADLIVPNRGEMSALLPPRGMQRLANSYGFVGSNGQDPQHDDYLVQRPFDNEPNPAGHLMFGGGRDAGNLPSVHEWDDSVIDEAAAAYLRRVLLDGLILGGDTADLTELEATHQWTGIMGYSRDDAPWVGQVPDCAGLFMAAGYTGHGMPNATLCGKAVVEMALADMNGEDAEALRERMVRDADLPVGYFITKDRMANARQLPTVEVADQMGFLGLKLPKV</sequence>
<dbReference type="Pfam" id="PF01266">
    <property type="entry name" value="DAO"/>
    <property type="match status" value="1"/>
</dbReference>
<dbReference type="RefSeq" id="XP_033600174.1">
    <property type="nucleotide sequence ID" value="XM_033744147.1"/>
</dbReference>
<dbReference type="EMBL" id="ML996573">
    <property type="protein sequence ID" value="KAF2757723.1"/>
    <property type="molecule type" value="Genomic_DNA"/>
</dbReference>
<accession>A0A6A6W553</accession>
<dbReference type="SUPFAM" id="SSF51905">
    <property type="entry name" value="FAD/NAD(P)-binding domain"/>
    <property type="match status" value="1"/>
</dbReference>
<dbReference type="GeneID" id="54485201"/>
<dbReference type="Gene3D" id="3.50.50.60">
    <property type="entry name" value="FAD/NAD(P)-binding domain"/>
    <property type="match status" value="1"/>
</dbReference>
<dbReference type="InterPro" id="IPR006076">
    <property type="entry name" value="FAD-dep_OxRdtase"/>
</dbReference>
<dbReference type="Proteomes" id="UP000799437">
    <property type="component" value="Unassembled WGS sequence"/>
</dbReference>
<dbReference type="PANTHER" id="PTHR13847">
    <property type="entry name" value="SARCOSINE DEHYDROGENASE-RELATED"/>
    <property type="match status" value="1"/>
</dbReference>
<dbReference type="GO" id="GO:0005737">
    <property type="term" value="C:cytoplasm"/>
    <property type="evidence" value="ECO:0007669"/>
    <property type="project" value="TreeGrafter"/>
</dbReference>
<protein>
    <submittedName>
        <fullName evidence="2">FAD dependent oxidoreductase-like protein</fullName>
    </submittedName>
</protein>
<dbReference type="OrthoDB" id="429143at2759"/>